<comment type="caution">
    <text evidence="2">The sequence shown here is derived from an EMBL/GenBank/DDBJ whole genome shotgun (WGS) entry which is preliminary data.</text>
</comment>
<keyword evidence="1" id="KW-0812">Transmembrane</keyword>
<evidence type="ECO:0000313" key="3">
    <source>
        <dbReference type="Proteomes" id="UP000660262"/>
    </source>
</evidence>
<organism evidence="2 3">
    <name type="scientific">Pycnococcus provasolii</name>
    <dbReference type="NCBI Taxonomy" id="41880"/>
    <lineage>
        <taxon>Eukaryota</taxon>
        <taxon>Viridiplantae</taxon>
        <taxon>Chlorophyta</taxon>
        <taxon>Pseudoscourfieldiophyceae</taxon>
        <taxon>Pseudoscourfieldiales</taxon>
        <taxon>Pycnococcaceae</taxon>
        <taxon>Pycnococcus</taxon>
    </lineage>
</organism>
<feature type="transmembrane region" description="Helical" evidence="1">
    <location>
        <begin position="39"/>
        <end position="58"/>
    </location>
</feature>
<dbReference type="EMBL" id="BNJQ01000013">
    <property type="protein sequence ID" value="GHP06643.1"/>
    <property type="molecule type" value="Genomic_DNA"/>
</dbReference>
<keyword evidence="3" id="KW-1185">Reference proteome</keyword>
<sequence>MADSVAPNSVFWLRADQVTACLGVVIILAHHYTSHYRNLMQLIAEFSFGVFWIMYARLAVTPEQYIVRQSLWHLFSVTAAIVDVSTPIWKEALS</sequence>
<reference evidence="2" key="1">
    <citation type="submission" date="2020-10" db="EMBL/GenBank/DDBJ databases">
        <title>Unveiling of a novel bifunctional photoreceptor, Dualchrome1, isolated from a cosmopolitan green alga.</title>
        <authorList>
            <person name="Suzuki S."/>
            <person name="Kawachi M."/>
        </authorList>
    </citation>
    <scope>NUCLEOTIDE SEQUENCE</scope>
    <source>
        <strain evidence="2">NIES 2893</strain>
    </source>
</reference>
<dbReference type="Proteomes" id="UP000660262">
    <property type="component" value="Unassembled WGS sequence"/>
</dbReference>
<keyword evidence="1" id="KW-1133">Transmembrane helix</keyword>
<name>A0A830HJ92_9CHLO</name>
<evidence type="ECO:0000256" key="1">
    <source>
        <dbReference type="SAM" id="Phobius"/>
    </source>
</evidence>
<evidence type="ECO:0000313" key="2">
    <source>
        <dbReference type="EMBL" id="GHP06643.1"/>
    </source>
</evidence>
<accession>A0A830HJ92</accession>
<dbReference type="AlphaFoldDB" id="A0A830HJ92"/>
<keyword evidence="1" id="KW-0472">Membrane</keyword>
<proteinExistence type="predicted"/>
<protein>
    <submittedName>
        <fullName evidence="2">Uncharacterized protein</fullName>
    </submittedName>
</protein>
<gene>
    <name evidence="2" type="ORF">PPROV_000538800</name>
</gene>
<feature type="transmembrane region" description="Helical" evidence="1">
    <location>
        <begin position="12"/>
        <end position="33"/>
    </location>
</feature>